<accession>A0ABT9MIV8</accession>
<name>A0ABT9MIV8_9DEIO</name>
<dbReference type="Gene3D" id="3.40.630.30">
    <property type="match status" value="1"/>
</dbReference>
<dbReference type="PROSITE" id="PS51186">
    <property type="entry name" value="GNAT"/>
    <property type="match status" value="1"/>
</dbReference>
<evidence type="ECO:0000313" key="2">
    <source>
        <dbReference type="EMBL" id="MDP9766528.1"/>
    </source>
</evidence>
<sequence>MFQKHLLFAKGEKEPALIDLDLGQGYRIQPITYQEYLDACARIEDQIFGEYFGFRWQEARSPEQRQRVAELQNTPQGIQLCLGLFFESELIGWHYSEQADEQTMVMKDTGWLPGHQNKGLYSRLLPELLKLFGSMGFELVKSYHRMTNNQVIIPKLKAGFVINGFMVDTYGNNVQLVYTFNSDYLEALHVRSGYRTPRGRTAKLLGL</sequence>
<dbReference type="RefSeq" id="WP_307469869.1">
    <property type="nucleotide sequence ID" value="NZ_JAURUR010000032.1"/>
</dbReference>
<feature type="domain" description="N-acetyltransferase" evidence="1">
    <location>
        <begin position="26"/>
        <end position="181"/>
    </location>
</feature>
<proteinExistence type="predicted"/>
<organism evidence="2 3">
    <name type="scientific">Deinococcus enclensis</name>
    <dbReference type="NCBI Taxonomy" id="1049582"/>
    <lineage>
        <taxon>Bacteria</taxon>
        <taxon>Thermotogati</taxon>
        <taxon>Deinococcota</taxon>
        <taxon>Deinococci</taxon>
        <taxon>Deinococcales</taxon>
        <taxon>Deinococcaceae</taxon>
        <taxon>Deinococcus</taxon>
    </lineage>
</organism>
<evidence type="ECO:0000259" key="1">
    <source>
        <dbReference type="PROSITE" id="PS51186"/>
    </source>
</evidence>
<keyword evidence="3" id="KW-1185">Reference proteome</keyword>
<dbReference type="InterPro" id="IPR000182">
    <property type="entry name" value="GNAT_dom"/>
</dbReference>
<reference evidence="2 3" key="1">
    <citation type="submission" date="2023-07" db="EMBL/GenBank/DDBJ databases">
        <title>Genomic Encyclopedia of Type Strains, Phase IV (KMG-IV): sequencing the most valuable type-strain genomes for metagenomic binning, comparative biology and taxonomic classification.</title>
        <authorList>
            <person name="Goeker M."/>
        </authorList>
    </citation>
    <scope>NUCLEOTIDE SEQUENCE [LARGE SCALE GENOMIC DNA]</scope>
    <source>
        <strain evidence="2 3">NIO-1023</strain>
    </source>
</reference>
<protein>
    <recommendedName>
        <fullName evidence="1">N-acetyltransferase domain-containing protein</fullName>
    </recommendedName>
</protein>
<dbReference type="EMBL" id="JAURUR010000032">
    <property type="protein sequence ID" value="MDP9766528.1"/>
    <property type="molecule type" value="Genomic_DNA"/>
</dbReference>
<evidence type="ECO:0000313" key="3">
    <source>
        <dbReference type="Proteomes" id="UP001232163"/>
    </source>
</evidence>
<comment type="caution">
    <text evidence="2">The sequence shown here is derived from an EMBL/GenBank/DDBJ whole genome shotgun (WGS) entry which is preliminary data.</text>
</comment>
<dbReference type="Pfam" id="PF00583">
    <property type="entry name" value="Acetyltransf_1"/>
    <property type="match status" value="1"/>
</dbReference>
<dbReference type="InterPro" id="IPR016181">
    <property type="entry name" value="Acyl_CoA_acyltransferase"/>
</dbReference>
<dbReference type="SUPFAM" id="SSF55729">
    <property type="entry name" value="Acyl-CoA N-acyltransferases (Nat)"/>
    <property type="match status" value="1"/>
</dbReference>
<gene>
    <name evidence="2" type="ORF">QO006_003995</name>
</gene>
<dbReference type="Proteomes" id="UP001232163">
    <property type="component" value="Unassembled WGS sequence"/>
</dbReference>